<feature type="transmembrane region" description="Helical" evidence="1">
    <location>
        <begin position="60"/>
        <end position="79"/>
    </location>
</feature>
<comment type="caution">
    <text evidence="2">The sequence shown here is derived from an EMBL/GenBank/DDBJ whole genome shotgun (WGS) entry which is preliminary data.</text>
</comment>
<keyword evidence="1" id="KW-1133">Transmembrane helix</keyword>
<dbReference type="Proteomes" id="UP000531251">
    <property type="component" value="Unassembled WGS sequence"/>
</dbReference>
<organism evidence="2 3">
    <name type="scientific">Sphingomonas trueperi</name>
    <dbReference type="NCBI Taxonomy" id="53317"/>
    <lineage>
        <taxon>Bacteria</taxon>
        <taxon>Pseudomonadati</taxon>
        <taxon>Pseudomonadota</taxon>
        <taxon>Alphaproteobacteria</taxon>
        <taxon>Sphingomonadales</taxon>
        <taxon>Sphingomonadaceae</taxon>
        <taxon>Sphingomonas</taxon>
    </lineage>
</organism>
<evidence type="ECO:0000313" key="3">
    <source>
        <dbReference type="Proteomes" id="UP000531251"/>
    </source>
</evidence>
<keyword evidence="1" id="KW-0472">Membrane</keyword>
<protein>
    <submittedName>
        <fullName evidence="2">Uncharacterized protein</fullName>
    </submittedName>
</protein>
<name>A0A7X6BFF8_9SPHN</name>
<gene>
    <name evidence="2" type="ORF">GGR89_004247</name>
</gene>
<evidence type="ECO:0000256" key="1">
    <source>
        <dbReference type="SAM" id="Phobius"/>
    </source>
</evidence>
<keyword evidence="1" id="KW-0812">Transmembrane</keyword>
<proteinExistence type="predicted"/>
<keyword evidence="3" id="KW-1185">Reference proteome</keyword>
<dbReference type="EMBL" id="JAATJB010000023">
    <property type="protein sequence ID" value="NJB99901.1"/>
    <property type="molecule type" value="Genomic_DNA"/>
</dbReference>
<dbReference type="RefSeq" id="WP_167713166.1">
    <property type="nucleotide sequence ID" value="NZ_BAAADY010000034.1"/>
</dbReference>
<evidence type="ECO:0000313" key="2">
    <source>
        <dbReference type="EMBL" id="NJB99901.1"/>
    </source>
</evidence>
<dbReference type="AlphaFoldDB" id="A0A7X6BFF8"/>
<reference evidence="2 3" key="1">
    <citation type="submission" date="2020-03" db="EMBL/GenBank/DDBJ databases">
        <title>Genomic Encyclopedia of Type Strains, Phase IV (KMG-IV): sequencing the most valuable type-strain genomes for metagenomic binning, comparative biology and taxonomic classification.</title>
        <authorList>
            <person name="Goeker M."/>
        </authorList>
    </citation>
    <scope>NUCLEOTIDE SEQUENCE [LARGE SCALE GENOMIC DNA]</scope>
    <source>
        <strain evidence="2 3">DSM 7225</strain>
    </source>
</reference>
<accession>A0A7X6BFF8</accession>
<sequence>MIFETVFVAVILALFHWIAGRNEPLARWMLAGIDTVLVLGAVLSGYYWDLFPRGHGYWTANRLSALALLLAAIYLPILAREVQERLSAPR</sequence>
<feature type="transmembrane region" description="Helical" evidence="1">
    <location>
        <begin position="30"/>
        <end position="48"/>
    </location>
</feature>